<dbReference type="InterPro" id="IPR000866">
    <property type="entry name" value="AhpC/TSA"/>
</dbReference>
<dbReference type="InterPro" id="IPR050553">
    <property type="entry name" value="Thioredoxin_ResA/DsbE_sf"/>
</dbReference>
<dbReference type="GO" id="GO:0017004">
    <property type="term" value="P:cytochrome complex assembly"/>
    <property type="evidence" value="ECO:0007669"/>
    <property type="project" value="UniProtKB-KW"/>
</dbReference>
<organism evidence="7 8">
    <name type="scientific">Fodinibius roseus</name>
    <dbReference type="NCBI Taxonomy" id="1194090"/>
    <lineage>
        <taxon>Bacteria</taxon>
        <taxon>Pseudomonadati</taxon>
        <taxon>Balneolota</taxon>
        <taxon>Balneolia</taxon>
        <taxon>Balneolales</taxon>
        <taxon>Balneolaceae</taxon>
        <taxon>Fodinibius</taxon>
    </lineage>
</organism>
<dbReference type="EMBL" id="FQUS01000006">
    <property type="protein sequence ID" value="SHF20805.1"/>
    <property type="molecule type" value="Genomic_DNA"/>
</dbReference>
<dbReference type="PROSITE" id="PS00194">
    <property type="entry name" value="THIOREDOXIN_1"/>
    <property type="match status" value="1"/>
</dbReference>
<reference evidence="7 8" key="1">
    <citation type="submission" date="2016-11" db="EMBL/GenBank/DDBJ databases">
        <authorList>
            <person name="Jaros S."/>
            <person name="Januszkiewicz K."/>
            <person name="Wedrychowicz H."/>
        </authorList>
    </citation>
    <scope>NUCLEOTIDE SEQUENCE [LARGE SCALE GENOMIC DNA]</scope>
    <source>
        <strain evidence="7 8">DSM 21986</strain>
    </source>
</reference>
<keyword evidence="4" id="KW-0676">Redox-active center</keyword>
<evidence type="ECO:0000256" key="5">
    <source>
        <dbReference type="SAM" id="MobiDB-lite"/>
    </source>
</evidence>
<dbReference type="STRING" id="1194090.SAMN05443144_106116"/>
<accession>A0A1M4ZSA3</accession>
<dbReference type="GO" id="GO:0016209">
    <property type="term" value="F:antioxidant activity"/>
    <property type="evidence" value="ECO:0007669"/>
    <property type="project" value="InterPro"/>
</dbReference>
<evidence type="ECO:0000313" key="8">
    <source>
        <dbReference type="Proteomes" id="UP000184041"/>
    </source>
</evidence>
<proteinExistence type="predicted"/>
<evidence type="ECO:0000256" key="1">
    <source>
        <dbReference type="ARBA" id="ARBA00004196"/>
    </source>
</evidence>
<evidence type="ECO:0000256" key="4">
    <source>
        <dbReference type="ARBA" id="ARBA00023284"/>
    </source>
</evidence>
<dbReference type="PANTHER" id="PTHR42852">
    <property type="entry name" value="THIOL:DISULFIDE INTERCHANGE PROTEIN DSBE"/>
    <property type="match status" value="1"/>
</dbReference>
<dbReference type="InterPro" id="IPR036249">
    <property type="entry name" value="Thioredoxin-like_sf"/>
</dbReference>
<evidence type="ECO:0000256" key="3">
    <source>
        <dbReference type="ARBA" id="ARBA00023157"/>
    </source>
</evidence>
<protein>
    <submittedName>
        <fullName evidence="7">Peroxiredoxin</fullName>
    </submittedName>
</protein>
<sequence length="182" mass="20328">MALVALLGWSCSSDQPDQNRSGSQPTETAPRLDPYSAPLYPAQNKAEAKDFSVQLVDGETFKLSQQKGKVVLLNIWATWCAPCHEETPEFVDLYSEYRDQGLEILGVSIDEQGRSVVDPFLEKYDVNYPVVIDDGTIMDKYGPTMGIPTTYIIDKDGSLRYFAVGAVTTKELEPRIQELLKE</sequence>
<name>A0A1M4ZSA3_9BACT</name>
<dbReference type="Proteomes" id="UP000184041">
    <property type="component" value="Unassembled WGS sequence"/>
</dbReference>
<keyword evidence="2" id="KW-0201">Cytochrome c-type biogenesis</keyword>
<gene>
    <name evidence="7" type="ORF">SAMN05443144_106116</name>
</gene>
<evidence type="ECO:0000259" key="6">
    <source>
        <dbReference type="PROSITE" id="PS51352"/>
    </source>
</evidence>
<dbReference type="GO" id="GO:0016491">
    <property type="term" value="F:oxidoreductase activity"/>
    <property type="evidence" value="ECO:0007669"/>
    <property type="project" value="InterPro"/>
</dbReference>
<dbReference type="PANTHER" id="PTHR42852:SF6">
    <property type="entry name" value="THIOL:DISULFIDE INTERCHANGE PROTEIN DSBE"/>
    <property type="match status" value="1"/>
</dbReference>
<dbReference type="InterPro" id="IPR013766">
    <property type="entry name" value="Thioredoxin_domain"/>
</dbReference>
<dbReference type="PROSITE" id="PS51352">
    <property type="entry name" value="THIOREDOXIN_2"/>
    <property type="match status" value="1"/>
</dbReference>
<dbReference type="CDD" id="cd02966">
    <property type="entry name" value="TlpA_like_family"/>
    <property type="match status" value="1"/>
</dbReference>
<dbReference type="InterPro" id="IPR017937">
    <property type="entry name" value="Thioredoxin_CS"/>
</dbReference>
<dbReference type="Gene3D" id="3.40.30.10">
    <property type="entry name" value="Glutaredoxin"/>
    <property type="match status" value="1"/>
</dbReference>
<dbReference type="SUPFAM" id="SSF52833">
    <property type="entry name" value="Thioredoxin-like"/>
    <property type="match status" value="1"/>
</dbReference>
<keyword evidence="3" id="KW-1015">Disulfide bond</keyword>
<dbReference type="AlphaFoldDB" id="A0A1M4ZSA3"/>
<comment type="subcellular location">
    <subcellularLocation>
        <location evidence="1">Cell envelope</location>
    </subcellularLocation>
</comment>
<keyword evidence="8" id="KW-1185">Reference proteome</keyword>
<evidence type="ECO:0000256" key="2">
    <source>
        <dbReference type="ARBA" id="ARBA00022748"/>
    </source>
</evidence>
<feature type="region of interest" description="Disordered" evidence="5">
    <location>
        <begin position="9"/>
        <end position="36"/>
    </location>
</feature>
<dbReference type="GO" id="GO:0030313">
    <property type="term" value="C:cell envelope"/>
    <property type="evidence" value="ECO:0007669"/>
    <property type="project" value="UniProtKB-SubCell"/>
</dbReference>
<feature type="domain" description="Thioredoxin" evidence="6">
    <location>
        <begin position="42"/>
        <end position="181"/>
    </location>
</feature>
<evidence type="ECO:0000313" key="7">
    <source>
        <dbReference type="EMBL" id="SHF20805.1"/>
    </source>
</evidence>
<dbReference type="Pfam" id="PF00578">
    <property type="entry name" value="AhpC-TSA"/>
    <property type="match status" value="1"/>
</dbReference>
<feature type="compositionally biased region" description="Polar residues" evidence="5">
    <location>
        <begin position="10"/>
        <end position="27"/>
    </location>
</feature>